<keyword evidence="2" id="KW-1185">Reference proteome</keyword>
<dbReference type="Proteomes" id="UP000813463">
    <property type="component" value="Chromosome 6"/>
</dbReference>
<dbReference type="PANTHER" id="PTHR46119:SF15">
    <property type="entry name" value="PROTEIN SODIUM POTASSIUM ROOT DEFECTIVE 2"/>
    <property type="match status" value="1"/>
</dbReference>
<gene>
    <name evidence="3" type="primary">LOC110788299</name>
</gene>
<dbReference type="RefSeq" id="XP_056687442.1">
    <property type="nucleotide sequence ID" value="XM_056831464.1"/>
</dbReference>
<proteinExistence type="predicted"/>
<dbReference type="GeneID" id="110788299"/>
<dbReference type="Pfam" id="PF00403">
    <property type="entry name" value="HMA"/>
    <property type="match status" value="1"/>
</dbReference>
<name>A0ABM3QVQ4_SPIOL</name>
<dbReference type="PANTHER" id="PTHR46119">
    <property type="entry name" value="OS08G0405700 PROTEIN"/>
    <property type="match status" value="1"/>
</dbReference>
<sequence>MKNSAEHFIIQKAEKGDKKRIHNAVDMRTGKNQSLIFAEDLSIPSFQVIVMNANMGCSSCRDKVSRVLSKMTGFKEYTIDVRKKQVVIKGDVSFLWSEKKEVT</sequence>
<dbReference type="PROSITE" id="PS50846">
    <property type="entry name" value="HMA_2"/>
    <property type="match status" value="1"/>
</dbReference>
<evidence type="ECO:0000259" key="1">
    <source>
        <dbReference type="PROSITE" id="PS50846"/>
    </source>
</evidence>
<dbReference type="InterPro" id="IPR006121">
    <property type="entry name" value="HMA_dom"/>
</dbReference>
<accession>A0ABM3QVQ4</accession>
<reference evidence="2" key="1">
    <citation type="journal article" date="2021" name="Nat. Commun.">
        <title>Genomic analyses provide insights into spinach domestication and the genetic basis of agronomic traits.</title>
        <authorList>
            <person name="Cai X."/>
            <person name="Sun X."/>
            <person name="Xu C."/>
            <person name="Sun H."/>
            <person name="Wang X."/>
            <person name="Ge C."/>
            <person name="Zhang Z."/>
            <person name="Wang Q."/>
            <person name="Fei Z."/>
            <person name="Jiao C."/>
            <person name="Wang Q."/>
        </authorList>
    </citation>
    <scope>NUCLEOTIDE SEQUENCE [LARGE SCALE GENOMIC DNA]</scope>
    <source>
        <strain evidence="2">cv. Varoflay</strain>
    </source>
</reference>
<dbReference type="Gene3D" id="3.30.70.100">
    <property type="match status" value="1"/>
</dbReference>
<dbReference type="InterPro" id="IPR044526">
    <property type="entry name" value="NAKR1-3"/>
</dbReference>
<feature type="domain" description="HMA" evidence="1">
    <location>
        <begin position="46"/>
        <end position="103"/>
    </location>
</feature>
<dbReference type="InterPro" id="IPR036163">
    <property type="entry name" value="HMA_dom_sf"/>
</dbReference>
<dbReference type="CDD" id="cd00371">
    <property type="entry name" value="HMA"/>
    <property type="match status" value="1"/>
</dbReference>
<evidence type="ECO:0000313" key="2">
    <source>
        <dbReference type="Proteomes" id="UP000813463"/>
    </source>
</evidence>
<protein>
    <recommendedName>
        <fullName evidence="1">HMA domain-containing protein</fullName>
    </recommendedName>
</protein>
<evidence type="ECO:0000313" key="3">
    <source>
        <dbReference type="RefSeq" id="XP_056687442.1"/>
    </source>
</evidence>
<dbReference type="SUPFAM" id="SSF55008">
    <property type="entry name" value="HMA, heavy metal-associated domain"/>
    <property type="match status" value="1"/>
</dbReference>
<reference evidence="3" key="2">
    <citation type="submission" date="2025-08" db="UniProtKB">
        <authorList>
            <consortium name="RefSeq"/>
        </authorList>
    </citation>
    <scope>IDENTIFICATION</scope>
    <source>
        <tissue evidence="3">Leaf</tissue>
    </source>
</reference>
<organism evidence="2 3">
    <name type="scientific">Spinacia oleracea</name>
    <name type="common">Spinach</name>
    <dbReference type="NCBI Taxonomy" id="3562"/>
    <lineage>
        <taxon>Eukaryota</taxon>
        <taxon>Viridiplantae</taxon>
        <taxon>Streptophyta</taxon>
        <taxon>Embryophyta</taxon>
        <taxon>Tracheophyta</taxon>
        <taxon>Spermatophyta</taxon>
        <taxon>Magnoliopsida</taxon>
        <taxon>eudicotyledons</taxon>
        <taxon>Gunneridae</taxon>
        <taxon>Pentapetalae</taxon>
        <taxon>Caryophyllales</taxon>
        <taxon>Chenopodiaceae</taxon>
        <taxon>Chenopodioideae</taxon>
        <taxon>Anserineae</taxon>
        <taxon>Spinacia</taxon>
    </lineage>
</organism>